<proteinExistence type="predicted"/>
<dbReference type="EMBL" id="JAUHTR010000014">
    <property type="protein sequence ID" value="MDN4526759.1"/>
    <property type="molecule type" value="Genomic_DNA"/>
</dbReference>
<accession>A0ABT8I1A7</accession>
<dbReference type="Proteomes" id="UP001172721">
    <property type="component" value="Unassembled WGS sequence"/>
</dbReference>
<organism evidence="2 3">
    <name type="scientific">Fictibacillus fluitans</name>
    <dbReference type="NCBI Taxonomy" id="3058422"/>
    <lineage>
        <taxon>Bacteria</taxon>
        <taxon>Bacillati</taxon>
        <taxon>Bacillota</taxon>
        <taxon>Bacilli</taxon>
        <taxon>Bacillales</taxon>
        <taxon>Fictibacillaceae</taxon>
        <taxon>Fictibacillus</taxon>
    </lineage>
</organism>
<evidence type="ECO:0000313" key="3">
    <source>
        <dbReference type="Proteomes" id="UP001172721"/>
    </source>
</evidence>
<evidence type="ECO:0008006" key="4">
    <source>
        <dbReference type="Google" id="ProtNLM"/>
    </source>
</evidence>
<reference evidence="2" key="1">
    <citation type="submission" date="2023-07" db="EMBL/GenBank/DDBJ databases">
        <title>Fictibacillus sp. isolated from freshwater pond.</title>
        <authorList>
            <person name="Kirdat K."/>
            <person name="Bhat A."/>
            <person name="Mourya A."/>
            <person name="Yadav A."/>
        </authorList>
    </citation>
    <scope>NUCLEOTIDE SEQUENCE</scope>
    <source>
        <strain evidence="2">NE201</strain>
    </source>
</reference>
<feature type="compositionally biased region" description="Low complexity" evidence="1">
    <location>
        <begin position="29"/>
        <end position="41"/>
    </location>
</feature>
<protein>
    <recommendedName>
        <fullName evidence="4">DUF1540 domain-containing protein</fullName>
    </recommendedName>
</protein>
<evidence type="ECO:0000313" key="2">
    <source>
        <dbReference type="EMBL" id="MDN4526759.1"/>
    </source>
</evidence>
<comment type="caution">
    <text evidence="2">The sequence shown here is derived from an EMBL/GenBank/DDBJ whole genome shotgun (WGS) entry which is preliminary data.</text>
</comment>
<evidence type="ECO:0000256" key="1">
    <source>
        <dbReference type="SAM" id="MobiDB-lite"/>
    </source>
</evidence>
<feature type="compositionally biased region" description="Basic residues" evidence="1">
    <location>
        <begin position="1"/>
        <end position="10"/>
    </location>
</feature>
<sequence length="193" mass="21605">MSRRRNRRRSSSSSSSSSKTAYFTFDIESSSSSSWTSSSSKRSNRRSRRPEYPVAGAQNQRNRGVNVIQNCNCGGSQNSNQNPVMGAMDNNGSNQRPMQITQNCNCGQPSNVSPEQTQRPSCRRFCENVCRSLYGKGRQKCIQDCLACRGNQGNTMGTMDYNDDCDWRTPGPRGDVMGVQSDMNDGHYWDSDY</sequence>
<dbReference type="RefSeq" id="WP_301167776.1">
    <property type="nucleotide sequence ID" value="NZ_JAUHTR010000014.1"/>
</dbReference>
<keyword evidence="3" id="KW-1185">Reference proteome</keyword>
<gene>
    <name evidence="2" type="ORF">QYB97_19920</name>
</gene>
<feature type="region of interest" description="Disordered" evidence="1">
    <location>
        <begin position="1"/>
        <end position="61"/>
    </location>
</feature>
<name>A0ABT8I1A7_9BACL</name>